<dbReference type="PANTHER" id="PTHR30305">
    <property type="entry name" value="PROTEIN YJDM-RELATED"/>
    <property type="match status" value="1"/>
</dbReference>
<reference evidence="18" key="1">
    <citation type="submission" date="2017-06" db="EMBL/GenBank/DDBJ databases">
        <authorList>
            <person name="Varghese N."/>
            <person name="Submissions S."/>
        </authorList>
    </citation>
    <scope>NUCLEOTIDE SEQUENCE [LARGE SCALE GENOMIC DNA]</scope>
    <source>
        <strain evidence="18">Ca-68</strain>
    </source>
</reference>
<evidence type="ECO:0000256" key="13">
    <source>
        <dbReference type="ARBA" id="ARBA00047657"/>
    </source>
</evidence>
<dbReference type="SUPFAM" id="SSF53795">
    <property type="entry name" value="PEP carboxykinase-like"/>
    <property type="match status" value="1"/>
</dbReference>
<evidence type="ECO:0000256" key="12">
    <source>
        <dbReference type="ARBA" id="ARBA00023268"/>
    </source>
</evidence>
<organism evidence="17 18">
    <name type="scientific">Methylobacillus rhizosphaerae</name>
    <dbReference type="NCBI Taxonomy" id="551994"/>
    <lineage>
        <taxon>Bacteria</taxon>
        <taxon>Pseudomonadati</taxon>
        <taxon>Pseudomonadota</taxon>
        <taxon>Betaproteobacteria</taxon>
        <taxon>Nitrosomonadales</taxon>
        <taxon>Methylophilaceae</taxon>
        <taxon>Methylobacillus</taxon>
    </lineage>
</organism>
<evidence type="ECO:0000256" key="3">
    <source>
        <dbReference type="ARBA" id="ARBA00006883"/>
    </source>
</evidence>
<dbReference type="InterPro" id="IPR027417">
    <property type="entry name" value="P-loop_NTPase"/>
</dbReference>
<feature type="binding site" evidence="14">
    <location>
        <position position="206"/>
    </location>
    <ligand>
        <name>Mg(2+)</name>
        <dbReference type="ChEBI" id="CHEBI:18420"/>
    </ligand>
</feature>
<evidence type="ECO:0000256" key="1">
    <source>
        <dbReference type="ARBA" id="ARBA00001120"/>
    </source>
</evidence>
<evidence type="ECO:0000256" key="14">
    <source>
        <dbReference type="HAMAP-Rule" id="MF_01249"/>
    </source>
</evidence>
<sequence length="319" mass="35283">MAEISVTQLYKDTRRKLKLKWVAGLAGGDNPLNSETVTKPSLALIGHLNFVHPNRVQVLGCAEMDYLRSLKAQELQQATKNLFSADLAAIIVANGEEAPEQLVVASEEYNTPLFASPLRSPELMDVLSHYLAQAVAVSESQHGVFLEVQGFGLMVKGNPAIGKSELALELISRGHRLVADDIVDFYRIAPDRLEGRCPALLQDFLEVRGLGVLNIRALFGDNAVKPTKPLDLIVQLEMADTMVPLDRLKIKSQHETILDVRVPKVVIPVAAGRNIAVLVEVAVRNHMLLLRGINGTKQFMQRQHREMARTARKLKQQAE</sequence>
<dbReference type="Proteomes" id="UP000198305">
    <property type="component" value="Unassembled WGS sequence"/>
</dbReference>
<feature type="domain" description="HPr(Ser) kinase/phosphorylase N-terminal" evidence="15">
    <location>
        <begin position="4"/>
        <end position="131"/>
    </location>
</feature>
<evidence type="ECO:0000313" key="18">
    <source>
        <dbReference type="Proteomes" id="UP000198305"/>
    </source>
</evidence>
<comment type="catalytic activity">
    <reaction evidence="13 14">
        <text>[HPr protein]-O-phospho-L-serine + phosphate + H(+) = [HPr protein]-L-serine + diphosphate</text>
        <dbReference type="Rhea" id="RHEA:46604"/>
        <dbReference type="Rhea" id="RHEA-COMP:11602"/>
        <dbReference type="Rhea" id="RHEA-COMP:11603"/>
        <dbReference type="ChEBI" id="CHEBI:15378"/>
        <dbReference type="ChEBI" id="CHEBI:29999"/>
        <dbReference type="ChEBI" id="CHEBI:33019"/>
        <dbReference type="ChEBI" id="CHEBI:43474"/>
        <dbReference type="ChEBI" id="CHEBI:83421"/>
    </reaction>
</comment>
<dbReference type="FunFam" id="3.40.50.300:FF:000174">
    <property type="entry name" value="HPr kinase/phosphorylase"/>
    <property type="match status" value="1"/>
</dbReference>
<protein>
    <recommendedName>
        <fullName evidence="14">HPr kinase/phosphorylase</fullName>
        <shortName evidence="14">HPrK/P</shortName>
        <ecNumber evidence="14">2.7.11.-</ecNumber>
        <ecNumber evidence="14">2.7.4.-</ecNumber>
    </recommendedName>
    <alternativeName>
        <fullName evidence="14">HPr(Ser) kinase/phosphorylase</fullName>
    </alternativeName>
</protein>
<dbReference type="Pfam" id="PF07475">
    <property type="entry name" value="Hpr_kinase_C"/>
    <property type="match status" value="1"/>
</dbReference>
<feature type="domain" description="HPr kinase/phosphorylase C-terminal" evidence="16">
    <location>
        <begin position="135"/>
        <end position="303"/>
    </location>
</feature>
<evidence type="ECO:0000313" key="17">
    <source>
        <dbReference type="EMBL" id="SNR60740.1"/>
    </source>
</evidence>
<dbReference type="CDD" id="cd01918">
    <property type="entry name" value="HprK_C"/>
    <property type="match status" value="1"/>
</dbReference>
<gene>
    <name evidence="14" type="primary">hprK</name>
    <name evidence="17" type="ORF">SAMN05192560_0082</name>
</gene>
<dbReference type="EC" id="2.7.4.-" evidence="14"/>
<dbReference type="InterPro" id="IPR011104">
    <property type="entry name" value="Hpr_kin/Pase_C"/>
</dbReference>
<feature type="binding site" evidence="14">
    <location>
        <position position="164"/>
    </location>
    <ligand>
        <name>Mg(2+)</name>
        <dbReference type="ChEBI" id="CHEBI:18420"/>
    </ligand>
</feature>
<dbReference type="Gene3D" id="3.40.50.300">
    <property type="entry name" value="P-loop containing nucleotide triphosphate hydrolases"/>
    <property type="match status" value="1"/>
</dbReference>
<dbReference type="SUPFAM" id="SSF75138">
    <property type="entry name" value="HprK N-terminal domain-like"/>
    <property type="match status" value="1"/>
</dbReference>
<evidence type="ECO:0000256" key="2">
    <source>
        <dbReference type="ARBA" id="ARBA00001946"/>
    </source>
</evidence>
<dbReference type="GO" id="GO:0000287">
    <property type="term" value="F:magnesium ion binding"/>
    <property type="evidence" value="ECO:0007669"/>
    <property type="project" value="UniProtKB-UniRule"/>
</dbReference>
<comment type="subunit">
    <text evidence="4 14">Homohexamer.</text>
</comment>
<feature type="active site" evidence="14">
    <location>
        <position position="247"/>
    </location>
</feature>
<evidence type="ECO:0000256" key="7">
    <source>
        <dbReference type="ARBA" id="ARBA00022723"/>
    </source>
</evidence>
<dbReference type="RefSeq" id="WP_089374256.1">
    <property type="nucleotide sequence ID" value="NZ_FZOA01000001.1"/>
</dbReference>
<keyword evidence="6 14" id="KW-0808">Transferase</keyword>
<dbReference type="OrthoDB" id="9778803at2"/>
<dbReference type="InterPro" id="IPR028979">
    <property type="entry name" value="Ser_kin/Pase_Hpr-like_N_sf"/>
</dbReference>
<feature type="region of interest" description="Important for the catalytic mechanism of both phosphorylation and dephosphorylation" evidence="14">
    <location>
        <begin position="205"/>
        <end position="214"/>
    </location>
</feature>
<evidence type="ECO:0000259" key="15">
    <source>
        <dbReference type="Pfam" id="PF02603"/>
    </source>
</evidence>
<feature type="active site" evidence="14">
    <location>
        <position position="163"/>
    </location>
</feature>
<dbReference type="NCBIfam" id="TIGR00679">
    <property type="entry name" value="hpr-ser"/>
    <property type="match status" value="1"/>
</dbReference>
<evidence type="ECO:0000256" key="11">
    <source>
        <dbReference type="ARBA" id="ARBA00022842"/>
    </source>
</evidence>
<dbReference type="InterPro" id="IPR003755">
    <property type="entry name" value="HPr(Ser)_kin/Pase"/>
</dbReference>
<feature type="active site" evidence="14">
    <location>
        <position position="142"/>
    </location>
</feature>
<keyword evidence="12 14" id="KW-0511">Multifunctional enzyme</keyword>
<dbReference type="GO" id="GO:0004712">
    <property type="term" value="F:protein serine/threonine/tyrosine kinase activity"/>
    <property type="evidence" value="ECO:0007669"/>
    <property type="project" value="UniProtKB-UniRule"/>
</dbReference>
<evidence type="ECO:0000256" key="4">
    <source>
        <dbReference type="ARBA" id="ARBA00011643"/>
    </source>
</evidence>
<dbReference type="GO" id="GO:0005524">
    <property type="term" value="F:ATP binding"/>
    <property type="evidence" value="ECO:0007669"/>
    <property type="project" value="UniProtKB-UniRule"/>
</dbReference>
<keyword evidence="18" id="KW-1185">Reference proteome</keyword>
<comment type="caution">
    <text evidence="14">Lacks conserved residue(s) required for the propagation of feature annotation.</text>
</comment>
<comment type="cofactor">
    <cofactor evidence="2 14">
        <name>Mg(2+)</name>
        <dbReference type="ChEBI" id="CHEBI:18420"/>
    </cofactor>
</comment>
<feature type="active site" description="Proton acceptor; for phosphorylation activity. Proton donor; for dephosphorylation activity" evidence="14">
    <location>
        <position position="181"/>
    </location>
</feature>
<evidence type="ECO:0000256" key="6">
    <source>
        <dbReference type="ARBA" id="ARBA00022679"/>
    </source>
</evidence>
<dbReference type="EC" id="2.7.11.-" evidence="14"/>
<dbReference type="HAMAP" id="MF_01249">
    <property type="entry name" value="HPr_kinase"/>
    <property type="match status" value="1"/>
</dbReference>
<dbReference type="GO" id="GO:0004674">
    <property type="term" value="F:protein serine/threonine kinase activity"/>
    <property type="evidence" value="ECO:0007669"/>
    <property type="project" value="UniProtKB-KW"/>
</dbReference>
<feature type="region of interest" description="Important for the catalytic mechanism of dephosphorylation" evidence="14">
    <location>
        <begin position="268"/>
        <end position="273"/>
    </location>
</feature>
<evidence type="ECO:0000259" key="16">
    <source>
        <dbReference type="Pfam" id="PF07475"/>
    </source>
</evidence>
<dbReference type="Pfam" id="PF02603">
    <property type="entry name" value="Hpr_kinase_N"/>
    <property type="match status" value="1"/>
</dbReference>
<keyword evidence="9 14" id="KW-0418">Kinase</keyword>
<evidence type="ECO:0000256" key="5">
    <source>
        <dbReference type="ARBA" id="ARBA00022527"/>
    </source>
</evidence>
<keyword evidence="8 14" id="KW-0547">Nucleotide-binding</keyword>
<dbReference type="PANTHER" id="PTHR30305:SF1">
    <property type="entry name" value="HPR KINASE_PHOSPHORYLASE"/>
    <property type="match status" value="1"/>
</dbReference>
<accession>A0A238XPV1</accession>
<dbReference type="GO" id="GO:0006109">
    <property type="term" value="P:regulation of carbohydrate metabolic process"/>
    <property type="evidence" value="ECO:0007669"/>
    <property type="project" value="UniProtKB-UniRule"/>
</dbReference>
<proteinExistence type="inferred from homology"/>
<keyword evidence="10 14" id="KW-0067">ATP-binding</keyword>
<keyword evidence="11 14" id="KW-0460">Magnesium</keyword>
<evidence type="ECO:0000256" key="10">
    <source>
        <dbReference type="ARBA" id="ARBA00022840"/>
    </source>
</evidence>
<dbReference type="EMBL" id="FZOA01000001">
    <property type="protein sequence ID" value="SNR60740.1"/>
    <property type="molecule type" value="Genomic_DNA"/>
</dbReference>
<evidence type="ECO:0000256" key="8">
    <source>
        <dbReference type="ARBA" id="ARBA00022741"/>
    </source>
</evidence>
<dbReference type="GO" id="GO:0000155">
    <property type="term" value="F:phosphorelay sensor kinase activity"/>
    <property type="evidence" value="ECO:0007669"/>
    <property type="project" value="InterPro"/>
</dbReference>
<comment type="similarity">
    <text evidence="3 14">Belongs to the HPrK/P family.</text>
</comment>
<keyword evidence="7 14" id="KW-0479">Metal-binding</keyword>
<comment type="function">
    <text evidence="14">Catalyzes the ATP- as well as the pyrophosphate-dependent phosphorylation of a specific serine residue in HPr, a phosphocarrier protein of the phosphoenolpyruvate-dependent sugar phosphotransferase system (PTS). HprK/P also catalyzes the pyrophosphate-producing, inorganic phosphate-dependent dephosphorylation (phosphorolysis) of seryl-phosphorylated HPr (P-Ser-HPr).</text>
</comment>
<comment type="miscellaneous">
    <text evidence="14">Both phosphorylation and phosphorolysis are carried out by the same active site and suggest a common mechanism for both reactions.</text>
</comment>
<comment type="domain">
    <text evidence="14">The Walker A ATP-binding motif also binds Pi and PPi.</text>
</comment>
<comment type="catalytic activity">
    <reaction evidence="1 14">
        <text>[HPr protein]-L-serine + ATP = [HPr protein]-O-phospho-L-serine + ADP + H(+)</text>
        <dbReference type="Rhea" id="RHEA:46600"/>
        <dbReference type="Rhea" id="RHEA-COMP:11602"/>
        <dbReference type="Rhea" id="RHEA-COMP:11603"/>
        <dbReference type="ChEBI" id="CHEBI:15378"/>
        <dbReference type="ChEBI" id="CHEBI:29999"/>
        <dbReference type="ChEBI" id="CHEBI:30616"/>
        <dbReference type="ChEBI" id="CHEBI:83421"/>
        <dbReference type="ChEBI" id="CHEBI:456216"/>
    </reaction>
</comment>
<evidence type="ECO:0000256" key="9">
    <source>
        <dbReference type="ARBA" id="ARBA00022777"/>
    </source>
</evidence>
<name>A0A238XPV1_9PROT</name>
<dbReference type="AlphaFoldDB" id="A0A238XPV1"/>
<dbReference type="Gene3D" id="3.40.1390.20">
    <property type="entry name" value="HprK N-terminal domain-like"/>
    <property type="match status" value="1"/>
</dbReference>
<keyword evidence="5 14" id="KW-0723">Serine/threonine-protein kinase</keyword>
<dbReference type="InterPro" id="IPR011126">
    <property type="entry name" value="Hpr_kin/Pase_Hpr_N"/>
</dbReference>